<dbReference type="GO" id="GO:0005737">
    <property type="term" value="C:cytoplasm"/>
    <property type="evidence" value="ECO:0007669"/>
    <property type="project" value="UniProtKB-SubCell"/>
</dbReference>
<keyword evidence="5 13" id="KW-0028">Amino-acid biosynthesis</keyword>
<keyword evidence="7 13" id="KW-0791">Threonine biosynthesis</keyword>
<dbReference type="SUPFAM" id="SSF54211">
    <property type="entry name" value="Ribosomal protein S5 domain 2-like"/>
    <property type="match status" value="1"/>
</dbReference>
<evidence type="ECO:0000256" key="7">
    <source>
        <dbReference type="ARBA" id="ARBA00022697"/>
    </source>
</evidence>
<dbReference type="AlphaFoldDB" id="A0A4U2YI60"/>
<dbReference type="InterPro" id="IPR006203">
    <property type="entry name" value="GHMP_knse_ATP-bd_CS"/>
</dbReference>
<dbReference type="OrthoDB" id="9769912at2"/>
<dbReference type="PANTHER" id="PTHR20861">
    <property type="entry name" value="HOMOSERINE/4-DIPHOSPHOCYTIDYL-2-C-METHYL-D-ERYTHRITOL KINASE"/>
    <property type="match status" value="1"/>
</dbReference>
<evidence type="ECO:0000256" key="9">
    <source>
        <dbReference type="ARBA" id="ARBA00022777"/>
    </source>
</evidence>
<evidence type="ECO:0000256" key="6">
    <source>
        <dbReference type="ARBA" id="ARBA00022679"/>
    </source>
</evidence>
<dbReference type="InterPro" id="IPR014721">
    <property type="entry name" value="Ribsml_uS5_D2-typ_fold_subgr"/>
</dbReference>
<evidence type="ECO:0000256" key="2">
    <source>
        <dbReference type="ARBA" id="ARBA00007370"/>
    </source>
</evidence>
<comment type="subcellular location">
    <subcellularLocation>
        <location evidence="13">Cytoplasm</location>
    </subcellularLocation>
</comment>
<dbReference type="InterPro" id="IPR020568">
    <property type="entry name" value="Ribosomal_Su5_D2-typ_SF"/>
</dbReference>
<keyword evidence="10 13" id="KW-0067">ATP-binding</keyword>
<evidence type="ECO:0000259" key="15">
    <source>
        <dbReference type="Pfam" id="PF08544"/>
    </source>
</evidence>
<dbReference type="Pfam" id="PF08544">
    <property type="entry name" value="GHMP_kinases_C"/>
    <property type="match status" value="1"/>
</dbReference>
<dbReference type="Gene3D" id="3.30.70.890">
    <property type="entry name" value="GHMP kinase, C-terminal domain"/>
    <property type="match status" value="1"/>
</dbReference>
<dbReference type="PROSITE" id="PS00627">
    <property type="entry name" value="GHMP_KINASES_ATP"/>
    <property type="match status" value="1"/>
</dbReference>
<dbReference type="Proteomes" id="UP000307808">
    <property type="component" value="Unassembled WGS sequence"/>
</dbReference>
<dbReference type="Gene3D" id="3.30.230.10">
    <property type="match status" value="1"/>
</dbReference>
<dbReference type="SUPFAM" id="SSF55060">
    <property type="entry name" value="GHMP Kinase, C-terminal domain"/>
    <property type="match status" value="1"/>
</dbReference>
<keyword evidence="13" id="KW-0963">Cytoplasm</keyword>
<keyword evidence="17" id="KW-1185">Reference proteome</keyword>
<dbReference type="PRINTS" id="PR00958">
    <property type="entry name" value="HOMSERKINASE"/>
</dbReference>
<dbReference type="GO" id="GO:0004413">
    <property type="term" value="F:homoserine kinase activity"/>
    <property type="evidence" value="ECO:0007669"/>
    <property type="project" value="UniProtKB-UniRule"/>
</dbReference>
<evidence type="ECO:0000256" key="12">
    <source>
        <dbReference type="ARBA" id="ARBA00049954"/>
    </source>
</evidence>
<dbReference type="EMBL" id="SZPY01000004">
    <property type="protein sequence ID" value="TKI60719.1"/>
    <property type="molecule type" value="Genomic_DNA"/>
</dbReference>
<sequence length="299" mass="30987">MATFVEGPVRVTVPATSANLGPGFDALGLALGTRDELVAEVTSGGIEVDVRGQGAADVPRDESHLVVRAMRMGFRAMGSEPPGFSLVCKNVIPHTRGMGSSSAAIVGGLVLARAMVAGGQLLLDDDAIFRLAAGLEGHPDNVAPAMYGGFTIAGHDGERWFSVKVPVDPRVTTVAFVPTEPVATKVARGLLPATVPHAEAAANAGRAALLVAALTSRPEWLLTATEDKLHQDYREPAMPDSLVLVRELRAAGVPAVVSGAGPTVLALTDVSSVPALLERCPQGWTARHLPVDSHGARVE</sequence>
<comment type="caution">
    <text evidence="16">The sequence shown here is derived from an EMBL/GenBank/DDBJ whole genome shotgun (WGS) entry which is preliminary data.</text>
</comment>
<protein>
    <recommendedName>
        <fullName evidence="4 13">Homoserine kinase</fullName>
        <shortName evidence="13">HK</shortName>
        <shortName evidence="13">HSK</shortName>
        <ecNumber evidence="3 13">2.7.1.39</ecNumber>
    </recommendedName>
</protein>
<evidence type="ECO:0000256" key="3">
    <source>
        <dbReference type="ARBA" id="ARBA00012078"/>
    </source>
</evidence>
<evidence type="ECO:0000313" key="16">
    <source>
        <dbReference type="EMBL" id="TKI60719.1"/>
    </source>
</evidence>
<organism evidence="16 17">
    <name type="scientific">Nocardioides jishulii</name>
    <dbReference type="NCBI Taxonomy" id="2575440"/>
    <lineage>
        <taxon>Bacteria</taxon>
        <taxon>Bacillati</taxon>
        <taxon>Actinomycetota</taxon>
        <taxon>Actinomycetes</taxon>
        <taxon>Propionibacteriales</taxon>
        <taxon>Nocardioidaceae</taxon>
        <taxon>Nocardioides</taxon>
    </lineage>
</organism>
<comment type="similarity">
    <text evidence="2 13">Belongs to the GHMP kinase family. Homoserine kinase subfamily.</text>
</comment>
<dbReference type="InterPro" id="IPR000870">
    <property type="entry name" value="Homoserine_kinase"/>
</dbReference>
<evidence type="ECO:0000313" key="17">
    <source>
        <dbReference type="Proteomes" id="UP000307808"/>
    </source>
</evidence>
<comment type="catalytic activity">
    <reaction evidence="11 13">
        <text>L-homoserine + ATP = O-phospho-L-homoserine + ADP + H(+)</text>
        <dbReference type="Rhea" id="RHEA:13985"/>
        <dbReference type="ChEBI" id="CHEBI:15378"/>
        <dbReference type="ChEBI" id="CHEBI:30616"/>
        <dbReference type="ChEBI" id="CHEBI:57476"/>
        <dbReference type="ChEBI" id="CHEBI:57590"/>
        <dbReference type="ChEBI" id="CHEBI:456216"/>
        <dbReference type="EC" id="2.7.1.39"/>
    </reaction>
</comment>
<reference evidence="16 17" key="1">
    <citation type="submission" date="2019-04" db="EMBL/GenBank/DDBJ databases">
        <authorList>
            <person name="Dong K."/>
        </authorList>
    </citation>
    <scope>NUCLEOTIDE SEQUENCE [LARGE SCALE GENOMIC DNA]</scope>
    <source>
        <strain evidence="17">dk3543</strain>
    </source>
</reference>
<gene>
    <name evidence="13" type="primary">thrB</name>
    <name evidence="16" type="ORF">FC770_14485</name>
</gene>
<keyword evidence="9 13" id="KW-0418">Kinase</keyword>
<dbReference type="PIRSF" id="PIRSF000676">
    <property type="entry name" value="Homoser_kin"/>
    <property type="match status" value="1"/>
</dbReference>
<dbReference type="InterPro" id="IPR013750">
    <property type="entry name" value="GHMP_kinase_C_dom"/>
</dbReference>
<feature type="domain" description="GHMP kinase C-terminal" evidence="15">
    <location>
        <begin position="224"/>
        <end position="279"/>
    </location>
</feature>
<evidence type="ECO:0000259" key="14">
    <source>
        <dbReference type="Pfam" id="PF00288"/>
    </source>
</evidence>
<dbReference type="InterPro" id="IPR006204">
    <property type="entry name" value="GHMP_kinase_N_dom"/>
</dbReference>
<feature type="domain" description="GHMP kinase N-terminal" evidence="14">
    <location>
        <begin position="65"/>
        <end position="149"/>
    </location>
</feature>
<accession>A0A4U2YI60</accession>
<comment type="function">
    <text evidence="12 13">Catalyzes the ATP-dependent phosphorylation of L-homoserine to L-homoserine phosphate.</text>
</comment>
<dbReference type="NCBIfam" id="TIGR00191">
    <property type="entry name" value="thrB"/>
    <property type="match status" value="1"/>
</dbReference>
<evidence type="ECO:0000256" key="11">
    <source>
        <dbReference type="ARBA" id="ARBA00049375"/>
    </source>
</evidence>
<dbReference type="Pfam" id="PF00288">
    <property type="entry name" value="GHMP_kinases_N"/>
    <property type="match status" value="1"/>
</dbReference>
<evidence type="ECO:0000256" key="4">
    <source>
        <dbReference type="ARBA" id="ARBA00017858"/>
    </source>
</evidence>
<evidence type="ECO:0000256" key="1">
    <source>
        <dbReference type="ARBA" id="ARBA00005015"/>
    </source>
</evidence>
<dbReference type="InterPro" id="IPR036554">
    <property type="entry name" value="GHMP_kinase_C_sf"/>
</dbReference>
<name>A0A4U2YI60_9ACTN</name>
<dbReference type="EC" id="2.7.1.39" evidence="3 13"/>
<dbReference type="GO" id="GO:0005524">
    <property type="term" value="F:ATP binding"/>
    <property type="evidence" value="ECO:0007669"/>
    <property type="project" value="UniProtKB-UniRule"/>
</dbReference>
<keyword evidence="8 13" id="KW-0547">Nucleotide-binding</keyword>
<keyword evidence="6 13" id="KW-0808">Transferase</keyword>
<evidence type="ECO:0000256" key="10">
    <source>
        <dbReference type="ARBA" id="ARBA00022840"/>
    </source>
</evidence>
<proteinExistence type="inferred from homology"/>
<comment type="pathway">
    <text evidence="1 13">Amino-acid biosynthesis; L-threonine biosynthesis; L-threonine from L-aspartate: step 4/5.</text>
</comment>
<dbReference type="GO" id="GO:0009088">
    <property type="term" value="P:threonine biosynthetic process"/>
    <property type="evidence" value="ECO:0007669"/>
    <property type="project" value="UniProtKB-UniRule"/>
</dbReference>
<dbReference type="PANTHER" id="PTHR20861:SF1">
    <property type="entry name" value="HOMOSERINE KINASE"/>
    <property type="match status" value="1"/>
</dbReference>
<evidence type="ECO:0000256" key="13">
    <source>
        <dbReference type="HAMAP-Rule" id="MF_00384"/>
    </source>
</evidence>
<dbReference type="UniPathway" id="UPA00050">
    <property type="reaction ID" value="UER00064"/>
</dbReference>
<feature type="binding site" evidence="13">
    <location>
        <begin position="93"/>
        <end position="103"/>
    </location>
    <ligand>
        <name>ATP</name>
        <dbReference type="ChEBI" id="CHEBI:30616"/>
    </ligand>
</feature>
<dbReference type="RefSeq" id="WP_137067026.1">
    <property type="nucleotide sequence ID" value="NZ_CP040748.1"/>
</dbReference>
<dbReference type="HAMAP" id="MF_00384">
    <property type="entry name" value="Homoser_kinase"/>
    <property type="match status" value="1"/>
</dbReference>
<evidence type="ECO:0000256" key="5">
    <source>
        <dbReference type="ARBA" id="ARBA00022605"/>
    </source>
</evidence>
<evidence type="ECO:0000256" key="8">
    <source>
        <dbReference type="ARBA" id="ARBA00022741"/>
    </source>
</evidence>